<dbReference type="Gene3D" id="3.40.50.300">
    <property type="entry name" value="P-loop containing nucleotide triphosphate hydrolases"/>
    <property type="match status" value="1"/>
</dbReference>
<evidence type="ECO:0000313" key="3">
    <source>
        <dbReference type="EMBL" id="MDF2095430.1"/>
    </source>
</evidence>
<dbReference type="Pfam" id="PF14559">
    <property type="entry name" value="TPR_19"/>
    <property type="match status" value="1"/>
</dbReference>
<feature type="repeat" description="TPR" evidence="1">
    <location>
        <begin position="296"/>
        <end position="329"/>
    </location>
</feature>
<dbReference type="InterPro" id="IPR027417">
    <property type="entry name" value="P-loop_NTPase"/>
</dbReference>
<dbReference type="Pfam" id="PF13432">
    <property type="entry name" value="TPR_16"/>
    <property type="match status" value="1"/>
</dbReference>
<dbReference type="SUPFAM" id="SSF48452">
    <property type="entry name" value="TPR-like"/>
    <property type="match status" value="2"/>
</dbReference>
<dbReference type="InterPro" id="IPR019734">
    <property type="entry name" value="TPR_rpt"/>
</dbReference>
<reference evidence="3 4" key="1">
    <citation type="submission" date="2023-03" db="EMBL/GenBank/DDBJ databases">
        <title>Fodinicurvata sp. CAU 1616 isolated from sea sendiment.</title>
        <authorList>
            <person name="Kim W."/>
        </authorList>
    </citation>
    <scope>NUCLEOTIDE SEQUENCE [LARGE SCALE GENOMIC DNA]</scope>
    <source>
        <strain evidence="3 4">CAU 1616</strain>
    </source>
</reference>
<name>A0ABT5YKF2_9PROT</name>
<dbReference type="PROSITE" id="PS50293">
    <property type="entry name" value="TPR_REGION"/>
    <property type="match status" value="1"/>
</dbReference>
<dbReference type="Proteomes" id="UP001215503">
    <property type="component" value="Unassembled WGS sequence"/>
</dbReference>
<dbReference type="PANTHER" id="PTHR44809">
    <property type="match status" value="1"/>
</dbReference>
<protein>
    <submittedName>
        <fullName evidence="3">Tetratricopeptide repeat protein</fullName>
    </submittedName>
</protein>
<gene>
    <name evidence="3" type="ORF">P2G67_05530</name>
</gene>
<accession>A0ABT5YKF2</accession>
<dbReference type="EMBL" id="JARHUD010000003">
    <property type="protein sequence ID" value="MDF2095430.1"/>
    <property type="molecule type" value="Genomic_DNA"/>
</dbReference>
<dbReference type="InterPro" id="IPR011990">
    <property type="entry name" value="TPR-like_helical_dom_sf"/>
</dbReference>
<evidence type="ECO:0000256" key="1">
    <source>
        <dbReference type="PROSITE-ProRule" id="PRU00339"/>
    </source>
</evidence>
<dbReference type="SMART" id="SM00028">
    <property type="entry name" value="TPR"/>
    <property type="match status" value="9"/>
</dbReference>
<feature type="compositionally biased region" description="Low complexity" evidence="2">
    <location>
        <begin position="10"/>
        <end position="33"/>
    </location>
</feature>
<proteinExistence type="predicted"/>
<dbReference type="SUPFAM" id="SSF52540">
    <property type="entry name" value="P-loop containing nucleoside triphosphate hydrolases"/>
    <property type="match status" value="1"/>
</dbReference>
<comment type="caution">
    <text evidence="3">The sequence shown here is derived from an EMBL/GenBank/DDBJ whole genome shotgun (WGS) entry which is preliminary data.</text>
</comment>
<dbReference type="Pfam" id="PF13469">
    <property type="entry name" value="Sulfotransfer_3"/>
    <property type="match status" value="1"/>
</dbReference>
<dbReference type="Pfam" id="PF00515">
    <property type="entry name" value="TPR_1"/>
    <property type="match status" value="1"/>
</dbReference>
<feature type="region of interest" description="Disordered" evidence="2">
    <location>
        <begin position="1"/>
        <end position="38"/>
    </location>
</feature>
<sequence length="727" mass="78859">MNRKERRAAARGAGSDRGQNRAARAASLAAEGAGLHGQGDLAGAERCYREALKQDPAQAQAAHYLGLLAAQSGRLAEAERLIRKALTQRPRDAEALRNLAKVELAGGKVEAAEGSVRAALAEAPDDGEAAIVLGAVLAAQGRAADAETALRQALELLPGHPEALNHLGGVLLAEGRFGEAAETFQAALSVAPGFGEALINLGETHLAAGEAERAEKLARQALSGGSHPRLLDLLSRALAARGASSEALEAATAAATAAPQDLQLRYNLAVTQQEAGRWPEAEVSYRAVLAQAPDFTAAWANLGALLQKQERLEEAEAALRKALALDPSHREARLNLATGLEQASRLTEAAEEVQRLEELASDHPATRVLAARLDRRAGRIEAAAERLAEVPPADAPAVLREDWLFERGRNLDRLGQYEEAFAAFADANALAVERGAALRGEQDQSRRLIETLQARFTPEWVGGWSPLVAPERAESPIFLVGFPRSGTTLLHHILAGHSQLAVMEEVEALDAARRGLADLPLGFPDCLESLGEAEAEAARRDYWQAVEGAVVRAPGQRLVDKLPLNLMQLGLAQRLWPEAQIIFALRHPCDVCLSAFMQNFDLNDAMANFLTLKDAGSYYDAVMRLHHTYAQTLPLDEMRVRYEDLLEDFEGEVTRLLAFLGLEWEEGVRDFTATAHKRGRINTPSYSQVTEGLYTRARYRWQHYRPQLEPLIEQVGPWATTFGYPAV</sequence>
<feature type="repeat" description="TPR" evidence="1">
    <location>
        <begin position="59"/>
        <end position="92"/>
    </location>
</feature>
<dbReference type="PANTHER" id="PTHR44809:SF1">
    <property type="entry name" value="PROTEIN O-MANNOSYL-TRANSFERASE TMTC1"/>
    <property type="match status" value="1"/>
</dbReference>
<dbReference type="InterPro" id="IPR052943">
    <property type="entry name" value="TMTC_O-mannosyl-trnsfr"/>
</dbReference>
<dbReference type="RefSeq" id="WP_275820852.1">
    <property type="nucleotide sequence ID" value="NZ_JARHUD010000003.1"/>
</dbReference>
<keyword evidence="4" id="KW-1185">Reference proteome</keyword>
<dbReference type="PROSITE" id="PS50005">
    <property type="entry name" value="TPR"/>
    <property type="match status" value="3"/>
</dbReference>
<evidence type="ECO:0000256" key="2">
    <source>
        <dbReference type="SAM" id="MobiDB-lite"/>
    </source>
</evidence>
<keyword evidence="1" id="KW-0802">TPR repeat</keyword>
<dbReference type="Gene3D" id="1.25.40.10">
    <property type="entry name" value="Tetratricopeptide repeat domain"/>
    <property type="match status" value="2"/>
</dbReference>
<evidence type="ECO:0000313" key="4">
    <source>
        <dbReference type="Proteomes" id="UP001215503"/>
    </source>
</evidence>
<organism evidence="3 4">
    <name type="scientific">Aquibaculum arenosum</name>
    <dbReference type="NCBI Taxonomy" id="3032591"/>
    <lineage>
        <taxon>Bacteria</taxon>
        <taxon>Pseudomonadati</taxon>
        <taxon>Pseudomonadota</taxon>
        <taxon>Alphaproteobacteria</taxon>
        <taxon>Rhodospirillales</taxon>
        <taxon>Rhodovibrionaceae</taxon>
        <taxon>Aquibaculum</taxon>
    </lineage>
</organism>
<feature type="repeat" description="TPR" evidence="1">
    <location>
        <begin position="161"/>
        <end position="194"/>
    </location>
</feature>